<comment type="caution">
    <text evidence="2">The sequence shown here is derived from an EMBL/GenBank/DDBJ whole genome shotgun (WGS) entry which is preliminary data.</text>
</comment>
<keyword evidence="3" id="KW-1185">Reference proteome</keyword>
<gene>
    <name evidence="2" type="ORF">BV898_02531</name>
</gene>
<feature type="region of interest" description="Disordered" evidence="1">
    <location>
        <begin position="311"/>
        <end position="337"/>
    </location>
</feature>
<feature type="compositionally biased region" description="Polar residues" evidence="1">
    <location>
        <begin position="489"/>
        <end position="501"/>
    </location>
</feature>
<feature type="compositionally biased region" description="Low complexity" evidence="1">
    <location>
        <begin position="1"/>
        <end position="22"/>
    </location>
</feature>
<feature type="compositionally biased region" description="Basic residues" evidence="1">
    <location>
        <begin position="323"/>
        <end position="333"/>
    </location>
</feature>
<dbReference type="Proteomes" id="UP000192578">
    <property type="component" value="Unassembled WGS sequence"/>
</dbReference>
<feature type="compositionally biased region" description="Basic and acidic residues" evidence="1">
    <location>
        <begin position="24"/>
        <end position="37"/>
    </location>
</feature>
<name>A0A1W0X790_HYPEX</name>
<feature type="region of interest" description="Disordered" evidence="1">
    <location>
        <begin position="1"/>
        <end position="61"/>
    </location>
</feature>
<dbReference type="OrthoDB" id="10606336at2759"/>
<sequence length="501" mass="57186">MEQQQQQTGKKSQQQAGKKSQGITERERERALSKPEMDTPTATDGAPRAPRASVEPDDTGIAQVRAKFSTESVREAEELLPKMNIVALEKLKGFLRTKADSVGRDLKILTRKEEKLLQGQQTLEAELAKFVGRKKRISEALTRMRENLCKIPGFNCKTFELRGQAVVRDVVRDQWLMKGEMLETMEGLIRSGIREDSELAEDLAANEAEWRALMAEYCYTEELLVADRRKAGSPSRMFTGRLAINEDQGGRPWFGRLTAQRFGKRLVENKKPLRVLVFGSPDGSVNTGESRLKDLRTQSANYSKLAAKLERKVRESPQESKHDRRNRLNRHKINSAGLRDRVAAPVSEHHTEAAVEEQILCFLDYMRNTEREMEAIRDTVSQVQAFDDIRQHALQLLMENGGIPGRHGIDHAVWEEIVRSSLKLSRVELEEKMRDLRDMTEFRRAALVQQMEENEAFVRERGQSVFPPKRPRTAMEFDGDGGRGDGQTELESFNMMQASRY</sequence>
<proteinExistence type="predicted"/>
<feature type="compositionally biased region" description="Basic and acidic residues" evidence="1">
    <location>
        <begin position="311"/>
        <end position="322"/>
    </location>
</feature>
<reference evidence="3" key="1">
    <citation type="submission" date="2017-01" db="EMBL/GenBank/DDBJ databases">
        <title>Comparative genomics of anhydrobiosis in the tardigrade Hypsibius dujardini.</title>
        <authorList>
            <person name="Yoshida Y."/>
            <person name="Koutsovoulos G."/>
            <person name="Laetsch D."/>
            <person name="Stevens L."/>
            <person name="Kumar S."/>
            <person name="Horikawa D."/>
            <person name="Ishino K."/>
            <person name="Komine S."/>
            <person name="Tomita M."/>
            <person name="Blaxter M."/>
            <person name="Arakawa K."/>
        </authorList>
    </citation>
    <scope>NUCLEOTIDE SEQUENCE [LARGE SCALE GENOMIC DNA]</scope>
    <source>
        <strain evidence="3">Z151</strain>
    </source>
</reference>
<evidence type="ECO:0000313" key="2">
    <source>
        <dbReference type="EMBL" id="OQV23409.1"/>
    </source>
</evidence>
<feature type="region of interest" description="Disordered" evidence="1">
    <location>
        <begin position="465"/>
        <end position="501"/>
    </location>
</feature>
<dbReference type="AlphaFoldDB" id="A0A1W0X790"/>
<evidence type="ECO:0000256" key="1">
    <source>
        <dbReference type="SAM" id="MobiDB-lite"/>
    </source>
</evidence>
<evidence type="ECO:0000313" key="3">
    <source>
        <dbReference type="Proteomes" id="UP000192578"/>
    </source>
</evidence>
<protein>
    <submittedName>
        <fullName evidence="2">Uncharacterized protein</fullName>
    </submittedName>
</protein>
<dbReference type="EMBL" id="MTYJ01000011">
    <property type="protein sequence ID" value="OQV23409.1"/>
    <property type="molecule type" value="Genomic_DNA"/>
</dbReference>
<organism evidence="2 3">
    <name type="scientific">Hypsibius exemplaris</name>
    <name type="common">Freshwater tardigrade</name>
    <dbReference type="NCBI Taxonomy" id="2072580"/>
    <lineage>
        <taxon>Eukaryota</taxon>
        <taxon>Metazoa</taxon>
        <taxon>Ecdysozoa</taxon>
        <taxon>Tardigrada</taxon>
        <taxon>Eutardigrada</taxon>
        <taxon>Parachela</taxon>
        <taxon>Hypsibioidea</taxon>
        <taxon>Hypsibiidae</taxon>
        <taxon>Hypsibius</taxon>
    </lineage>
</organism>
<accession>A0A1W0X790</accession>